<evidence type="ECO:0000313" key="7">
    <source>
        <dbReference type="EMBL" id="KAK9061244.1"/>
    </source>
</evidence>
<dbReference type="PANTHER" id="PTHR47340:SF1">
    <property type="entry name" value="DUPLICATED HOMEODOMAIN-LIKE SUPERFAMILY PROTEIN"/>
    <property type="match status" value="1"/>
</dbReference>
<evidence type="ECO:0000313" key="8">
    <source>
        <dbReference type="Proteomes" id="UP001408789"/>
    </source>
</evidence>
<dbReference type="InterPro" id="IPR017884">
    <property type="entry name" value="SANT_dom"/>
</dbReference>
<feature type="compositionally biased region" description="Polar residues" evidence="3">
    <location>
        <begin position="1108"/>
        <end position="1119"/>
    </location>
</feature>
<feature type="domain" description="HTH myb-type" evidence="6">
    <location>
        <begin position="853"/>
        <end position="888"/>
    </location>
</feature>
<feature type="compositionally biased region" description="Polar residues" evidence="3">
    <location>
        <begin position="191"/>
        <end position="210"/>
    </location>
</feature>
<protein>
    <recommendedName>
        <fullName evidence="9">Nuclear receptor corepressor 1</fullName>
    </recommendedName>
</protein>
<keyword evidence="2" id="KW-0539">Nucleus</keyword>
<reference evidence="7 8" key="1">
    <citation type="submission" date="2024-04" db="EMBL/GenBank/DDBJ databases">
        <title>The reference genome of an endangered Asteraceae, Deinandra increscens subsp. villosa, native to the Central Coast of California.</title>
        <authorList>
            <person name="Guilliams M."/>
            <person name="Hasenstab-Lehman K."/>
            <person name="Meyer R."/>
            <person name="Mcevoy S."/>
        </authorList>
    </citation>
    <scope>NUCLEOTIDE SEQUENCE [LARGE SCALE GENOMIC DNA]</scope>
    <source>
        <tissue evidence="7">Leaf</tissue>
    </source>
</reference>
<feature type="region of interest" description="Disordered" evidence="3">
    <location>
        <begin position="1170"/>
        <end position="1191"/>
    </location>
</feature>
<dbReference type="GO" id="GO:0005634">
    <property type="term" value="C:nucleus"/>
    <property type="evidence" value="ECO:0007669"/>
    <property type="project" value="UniProtKB-SubCell"/>
</dbReference>
<feature type="compositionally biased region" description="Polar residues" evidence="3">
    <location>
        <begin position="35"/>
        <end position="50"/>
    </location>
</feature>
<dbReference type="Gene3D" id="1.20.58.1880">
    <property type="match status" value="1"/>
</dbReference>
<dbReference type="Proteomes" id="UP001408789">
    <property type="component" value="Unassembled WGS sequence"/>
</dbReference>
<evidence type="ECO:0000259" key="4">
    <source>
        <dbReference type="PROSITE" id="PS50090"/>
    </source>
</evidence>
<feature type="domain" description="Myb-like" evidence="4">
    <location>
        <begin position="845"/>
        <end position="895"/>
    </location>
</feature>
<feature type="compositionally biased region" description="Basic and acidic residues" evidence="3">
    <location>
        <begin position="7"/>
        <end position="20"/>
    </location>
</feature>
<dbReference type="InterPro" id="IPR017930">
    <property type="entry name" value="Myb_dom"/>
</dbReference>
<feature type="region of interest" description="Disordered" evidence="3">
    <location>
        <begin position="1"/>
        <end position="113"/>
    </location>
</feature>
<feature type="domain" description="SANT" evidence="5">
    <location>
        <begin position="850"/>
        <end position="899"/>
    </location>
</feature>
<dbReference type="Pfam" id="PF00249">
    <property type="entry name" value="Myb_DNA-binding"/>
    <property type="match status" value="2"/>
</dbReference>
<gene>
    <name evidence="7" type="ORF">SSX86_018424</name>
</gene>
<dbReference type="SUPFAM" id="SSF46689">
    <property type="entry name" value="Homeodomain-like"/>
    <property type="match status" value="2"/>
</dbReference>
<feature type="region of interest" description="Disordered" evidence="3">
    <location>
        <begin position="1207"/>
        <end position="1229"/>
    </location>
</feature>
<keyword evidence="8" id="KW-1185">Reference proteome</keyword>
<dbReference type="InterPro" id="IPR001005">
    <property type="entry name" value="SANT/Myb"/>
</dbReference>
<organism evidence="7 8">
    <name type="scientific">Deinandra increscens subsp. villosa</name>
    <dbReference type="NCBI Taxonomy" id="3103831"/>
    <lineage>
        <taxon>Eukaryota</taxon>
        <taxon>Viridiplantae</taxon>
        <taxon>Streptophyta</taxon>
        <taxon>Embryophyta</taxon>
        <taxon>Tracheophyta</taxon>
        <taxon>Spermatophyta</taxon>
        <taxon>Magnoliopsida</taxon>
        <taxon>eudicotyledons</taxon>
        <taxon>Gunneridae</taxon>
        <taxon>Pentapetalae</taxon>
        <taxon>asterids</taxon>
        <taxon>campanulids</taxon>
        <taxon>Asterales</taxon>
        <taxon>Asteraceae</taxon>
        <taxon>Asteroideae</taxon>
        <taxon>Heliantheae alliance</taxon>
        <taxon>Madieae</taxon>
        <taxon>Madiinae</taxon>
        <taxon>Deinandra</taxon>
    </lineage>
</organism>
<evidence type="ECO:0000259" key="6">
    <source>
        <dbReference type="PROSITE" id="PS51294"/>
    </source>
</evidence>
<sequence length="1401" mass="153378">MPPESLPIDRKDFLKDRKPSSSEPVQTVPARWRESPTTPSSHYNNNNHGSISDFRRPFSGHGKPVGGWHIASVEPGPPVDVDSGSQKDSKGGSSRQTSASPNGNSHPQSDFVNSWDHLQLNDQHAKSSGDGVSTTGDQRIEKAVSLGSSLDWKPLKWIRSGSLSSRGSGFSHLSSCKIIGVDSFETKTEAQPGNVSCLQSPSGDTASCATPKTPDDANSRKKPRLGWGEGLAKYEKKKVDPDDIVDKDNGSGSGMVDGVSSLESLLPSPSNLPGKSPSFTGNSERASPATSCSFACSLSPGQADKTPVLETIVDNNTCNLGVALSPDNTHGLTFNLENFNLAEDFNLSSSLEELLQTDDTIVPRSGFAMDKLQVWKADISKTLEITESEIDSLEPELKSLVSDEASCPMPHISNSRHCNNNNTVGLRRTSSVDISVERAGVSVEERRDSAICLDIRNEKAECSKDHVCRDGGQVSTGGSCIVSVGSAVYNDRERKVYDPIWATNKLTASGASDELSKLLPTRNLCSDIMRPTNDSLIKKRVAMRKRLQKFKERVITLKFRAFQYSWKENLRLLSVRSVAKSQKKFELSSRFGYIDSQKHRASNHSRSSTSGGRLSLVPTKEVVEYVDKLLLDSRVKTYRHVQKMPTFILDKRERMSSKFISDNGLVEDPIDVEKQRSVVKPWAEEDKQMFLDKYALFGKNFKKIASFLRNKTVADCVEFYYKNHKSEIFQKTKSNSKFAKGKSCNINTNNMYLVTSGKRPNREMGVTSLDMLGAASAMVDGRSNGLSIYCDEQETAAADVLAGICGSISSEALGSCITSSIDYQKVGRSSLNDVDEETCSDDSCGEEMNSTIWTDEERSRFIKAVKSYGKDFSLISRCMGTRSNDQCKVFFSKVKKCIGLDVMDLGFDSEGTTGANQGGGDQDDTCMVDSGSGISHDKSSMECKMDVEELHLSDFREEQAESDRVLATDCREPELVVGDKVGGNLEGAADSEAANLEESPQNTCSHSASDVKVEELETAAKFDKICTEGFQESEHELLSTTNGSNHYPPEDLGSVSFHSRGTRLDLTTVHGNNLDLNAASENVTCQEAGNGFIMSNLFRQDPNRPRKTVSSQDDVSSRLSFRKSGQRSSSIDGYQLNLHRRSLSSNEPQSNLKLDESLLLPREDCIQIGTDLTSVSPQQRRSSSLDIEKPTNSGDVKLFGQIITNHSFQKSNNTQENEKPTAGISSSLRFDQSKTGDCALGVENNLQTKRNFGVWEGNRLQTGFSALPDSAVLLAKYPAAFSSISLLPKLDQHQQLHSSLETGNEQCASLNVVSGFPTRKPTNHNRGPSYHAYSQPFTVLPEMPRRKEFEALSTSVGGLNVVGGACNDPVAAIRMHYAKTEQYKNGGAESWRSNVSDIGSR</sequence>
<evidence type="ECO:0000256" key="3">
    <source>
        <dbReference type="SAM" id="MobiDB-lite"/>
    </source>
</evidence>
<feature type="compositionally biased region" description="Low complexity" evidence="3">
    <location>
        <begin position="254"/>
        <end position="278"/>
    </location>
</feature>
<dbReference type="EMBL" id="JBCNJP010000019">
    <property type="protein sequence ID" value="KAK9061244.1"/>
    <property type="molecule type" value="Genomic_DNA"/>
</dbReference>
<evidence type="ECO:0008006" key="9">
    <source>
        <dbReference type="Google" id="ProtNLM"/>
    </source>
</evidence>
<dbReference type="InterPro" id="IPR009057">
    <property type="entry name" value="Homeodomain-like_sf"/>
</dbReference>
<dbReference type="SMART" id="SM00717">
    <property type="entry name" value="SANT"/>
    <property type="match status" value="2"/>
</dbReference>
<proteinExistence type="predicted"/>
<name>A0AAP0GUR9_9ASTR</name>
<comment type="subcellular location">
    <subcellularLocation>
        <location evidence="1">Nucleus</location>
    </subcellularLocation>
</comment>
<dbReference type="PROSITE" id="PS51294">
    <property type="entry name" value="HTH_MYB"/>
    <property type="match status" value="1"/>
</dbReference>
<dbReference type="PROSITE" id="PS51293">
    <property type="entry name" value="SANT"/>
    <property type="match status" value="2"/>
</dbReference>
<feature type="domain" description="SANT" evidence="5">
    <location>
        <begin position="677"/>
        <end position="728"/>
    </location>
</feature>
<accession>A0AAP0GUR9</accession>
<feature type="region of interest" description="Disordered" evidence="3">
    <location>
        <begin position="191"/>
        <end position="284"/>
    </location>
</feature>
<feature type="region of interest" description="Disordered" evidence="3">
    <location>
        <begin position="1096"/>
        <end position="1133"/>
    </location>
</feature>
<dbReference type="CDD" id="cd00167">
    <property type="entry name" value="SANT"/>
    <property type="match status" value="1"/>
</dbReference>
<evidence type="ECO:0000256" key="2">
    <source>
        <dbReference type="ARBA" id="ARBA00023242"/>
    </source>
</evidence>
<dbReference type="PROSITE" id="PS50090">
    <property type="entry name" value="MYB_LIKE"/>
    <property type="match status" value="1"/>
</dbReference>
<feature type="compositionally biased region" description="Polar residues" evidence="3">
    <location>
        <begin position="95"/>
        <end position="112"/>
    </location>
</feature>
<dbReference type="PANTHER" id="PTHR47340">
    <property type="entry name" value="DUPLICATED HOMEODOMAIN-LIKE SUPERFAMILY PROTEIN"/>
    <property type="match status" value="1"/>
</dbReference>
<evidence type="ECO:0000259" key="5">
    <source>
        <dbReference type="PROSITE" id="PS51293"/>
    </source>
</evidence>
<comment type="caution">
    <text evidence="7">The sequence shown here is derived from an EMBL/GenBank/DDBJ whole genome shotgun (WGS) entry which is preliminary data.</text>
</comment>
<evidence type="ECO:0000256" key="1">
    <source>
        <dbReference type="ARBA" id="ARBA00004123"/>
    </source>
</evidence>
<feature type="compositionally biased region" description="Basic and acidic residues" evidence="3">
    <location>
        <begin position="232"/>
        <end position="249"/>
    </location>
</feature>
<dbReference type="Gene3D" id="1.10.10.60">
    <property type="entry name" value="Homeodomain-like"/>
    <property type="match status" value="1"/>
</dbReference>